<dbReference type="SMART" id="SM00530">
    <property type="entry name" value="HTH_XRE"/>
    <property type="match status" value="1"/>
</dbReference>
<dbReference type="Gene3D" id="1.10.260.40">
    <property type="entry name" value="lambda repressor-like DNA-binding domains"/>
    <property type="match status" value="1"/>
</dbReference>
<name>A0ABV7JU20_9ALTE</name>
<protein>
    <submittedName>
        <fullName evidence="3">Helix-turn-helix transcriptional regulator</fullName>
    </submittedName>
</protein>
<evidence type="ECO:0000259" key="2">
    <source>
        <dbReference type="PROSITE" id="PS50943"/>
    </source>
</evidence>
<sequence length="83" mass="9611">MSRKEIGQQLQAERKRQKLSQSDIADKLRCSRPSISNIENGRYQGSLQLLERYLNLMGFELIAAPKQARRPTLDELDSIYDDD</sequence>
<reference evidence="4" key="1">
    <citation type="journal article" date="2019" name="Int. J. Syst. Evol. Microbiol.">
        <title>The Global Catalogue of Microorganisms (GCM) 10K type strain sequencing project: providing services to taxonomists for standard genome sequencing and annotation.</title>
        <authorList>
            <consortium name="The Broad Institute Genomics Platform"/>
            <consortium name="The Broad Institute Genome Sequencing Center for Infectious Disease"/>
            <person name="Wu L."/>
            <person name="Ma J."/>
        </authorList>
    </citation>
    <scope>NUCLEOTIDE SEQUENCE [LARGE SCALE GENOMIC DNA]</scope>
    <source>
        <strain evidence="4">KCTC 52449</strain>
    </source>
</reference>
<keyword evidence="4" id="KW-1185">Reference proteome</keyword>
<proteinExistence type="predicted"/>
<dbReference type="CDD" id="cd00093">
    <property type="entry name" value="HTH_XRE"/>
    <property type="match status" value="1"/>
</dbReference>
<dbReference type="Pfam" id="PF13560">
    <property type="entry name" value="HTH_31"/>
    <property type="match status" value="1"/>
</dbReference>
<evidence type="ECO:0000313" key="4">
    <source>
        <dbReference type="Proteomes" id="UP001595477"/>
    </source>
</evidence>
<accession>A0ABV7JU20</accession>
<dbReference type="InterPro" id="IPR001387">
    <property type="entry name" value="Cro/C1-type_HTH"/>
</dbReference>
<dbReference type="PROSITE" id="PS50943">
    <property type="entry name" value="HTH_CROC1"/>
    <property type="match status" value="1"/>
</dbReference>
<organism evidence="3 4">
    <name type="scientific">Alteromonas oceani</name>
    <dbReference type="NCBI Taxonomy" id="2071609"/>
    <lineage>
        <taxon>Bacteria</taxon>
        <taxon>Pseudomonadati</taxon>
        <taxon>Pseudomonadota</taxon>
        <taxon>Gammaproteobacteria</taxon>
        <taxon>Alteromonadales</taxon>
        <taxon>Alteromonadaceae</taxon>
        <taxon>Alteromonas/Salinimonas group</taxon>
        <taxon>Alteromonas</taxon>
    </lineage>
</organism>
<dbReference type="InterPro" id="IPR010982">
    <property type="entry name" value="Lambda_DNA-bd_dom_sf"/>
</dbReference>
<dbReference type="SUPFAM" id="SSF47413">
    <property type="entry name" value="lambda repressor-like DNA-binding domains"/>
    <property type="match status" value="1"/>
</dbReference>
<gene>
    <name evidence="3" type="ORF">ACFOEW_02650</name>
</gene>
<evidence type="ECO:0000256" key="1">
    <source>
        <dbReference type="SAM" id="MobiDB-lite"/>
    </source>
</evidence>
<dbReference type="RefSeq" id="WP_123326839.1">
    <property type="nucleotide sequence ID" value="NZ_JBHRSX010000008.1"/>
</dbReference>
<feature type="domain" description="HTH cro/C1-type" evidence="2">
    <location>
        <begin position="10"/>
        <end position="64"/>
    </location>
</feature>
<dbReference type="Proteomes" id="UP001595477">
    <property type="component" value="Unassembled WGS sequence"/>
</dbReference>
<dbReference type="EMBL" id="JBHRSX010000008">
    <property type="protein sequence ID" value="MFC3200717.1"/>
    <property type="molecule type" value="Genomic_DNA"/>
</dbReference>
<feature type="region of interest" description="Disordered" evidence="1">
    <location>
        <begin position="1"/>
        <end position="23"/>
    </location>
</feature>
<evidence type="ECO:0000313" key="3">
    <source>
        <dbReference type="EMBL" id="MFC3200717.1"/>
    </source>
</evidence>
<comment type="caution">
    <text evidence="3">The sequence shown here is derived from an EMBL/GenBank/DDBJ whole genome shotgun (WGS) entry which is preliminary data.</text>
</comment>